<dbReference type="InterPro" id="IPR053888">
    <property type="entry name" value="MRM3-like_sub_bind"/>
</dbReference>
<comment type="similarity">
    <text evidence="1">Belongs to the class IV-like SAM-binding methyltransferase superfamily. RNA methyltransferase TrmH family.</text>
</comment>
<keyword evidence="2 5" id="KW-0489">Methyltransferase</keyword>
<evidence type="ECO:0000256" key="2">
    <source>
        <dbReference type="ARBA" id="ARBA00022603"/>
    </source>
</evidence>
<comment type="caution">
    <text evidence="5">The sequence shown here is derived from an EMBL/GenBank/DDBJ whole genome shotgun (WGS) entry which is preliminary data.</text>
</comment>
<dbReference type="PANTHER" id="PTHR43191">
    <property type="entry name" value="RRNA METHYLTRANSFERASE 3"/>
    <property type="match status" value="1"/>
</dbReference>
<dbReference type="Gene3D" id="3.30.1330.30">
    <property type="match status" value="1"/>
</dbReference>
<dbReference type="Pfam" id="PF22435">
    <property type="entry name" value="MRM3-like_sub_bind"/>
    <property type="match status" value="1"/>
</dbReference>
<dbReference type="SUPFAM" id="SSF55315">
    <property type="entry name" value="L30e-like"/>
    <property type="match status" value="1"/>
</dbReference>
<evidence type="ECO:0000256" key="3">
    <source>
        <dbReference type="ARBA" id="ARBA00022679"/>
    </source>
</evidence>
<protein>
    <submittedName>
        <fullName evidence="5">RNA methyltransferase</fullName>
    </submittedName>
</protein>
<evidence type="ECO:0000313" key="6">
    <source>
        <dbReference type="Proteomes" id="UP000447833"/>
    </source>
</evidence>
<reference evidence="5 6" key="1">
    <citation type="submission" date="2019-11" db="EMBL/GenBank/DDBJ databases">
        <title>Genome sequences of 17 halophilic strains isolated from different environments.</title>
        <authorList>
            <person name="Furrow R.E."/>
        </authorList>
    </citation>
    <scope>NUCLEOTIDE SEQUENCE [LARGE SCALE GENOMIC DNA]</scope>
    <source>
        <strain evidence="5 6">22506_14_FS</strain>
    </source>
</reference>
<dbReference type="InterPro" id="IPR051259">
    <property type="entry name" value="rRNA_Methyltransferase"/>
</dbReference>
<proteinExistence type="inferred from homology"/>
<name>A0A845EWB1_9BACL</name>
<organism evidence="5 6">
    <name type="scientific">Guptibacillus hwajinpoensis</name>
    <dbReference type="NCBI Taxonomy" id="208199"/>
    <lineage>
        <taxon>Bacteria</taxon>
        <taxon>Bacillati</taxon>
        <taxon>Bacillota</taxon>
        <taxon>Bacilli</taxon>
        <taxon>Bacillales</taxon>
        <taxon>Guptibacillaceae</taxon>
        <taxon>Guptibacillus</taxon>
    </lineage>
</organism>
<evidence type="ECO:0000259" key="4">
    <source>
        <dbReference type="SMART" id="SM00967"/>
    </source>
</evidence>
<dbReference type="GO" id="GO:0008173">
    <property type="term" value="F:RNA methyltransferase activity"/>
    <property type="evidence" value="ECO:0007669"/>
    <property type="project" value="InterPro"/>
</dbReference>
<dbReference type="GO" id="GO:0032259">
    <property type="term" value="P:methylation"/>
    <property type="evidence" value="ECO:0007669"/>
    <property type="project" value="UniProtKB-KW"/>
</dbReference>
<keyword evidence="3 5" id="KW-0808">Transferase</keyword>
<dbReference type="GO" id="GO:0003723">
    <property type="term" value="F:RNA binding"/>
    <property type="evidence" value="ECO:0007669"/>
    <property type="project" value="InterPro"/>
</dbReference>
<dbReference type="Gene3D" id="3.40.1280.10">
    <property type="match status" value="1"/>
</dbReference>
<dbReference type="AlphaFoldDB" id="A0A845EWB1"/>
<dbReference type="SMART" id="SM00967">
    <property type="entry name" value="SpoU_sub_bind"/>
    <property type="match status" value="1"/>
</dbReference>
<dbReference type="CDD" id="cd18095">
    <property type="entry name" value="SpoU-like_rRNA-MTase"/>
    <property type="match status" value="1"/>
</dbReference>
<feature type="domain" description="RNA 2-O ribose methyltransferase substrate binding" evidence="4">
    <location>
        <begin position="31"/>
        <end position="100"/>
    </location>
</feature>
<dbReference type="SUPFAM" id="SSF75217">
    <property type="entry name" value="alpha/beta knot"/>
    <property type="match status" value="1"/>
</dbReference>
<dbReference type="Pfam" id="PF00588">
    <property type="entry name" value="SpoU_methylase"/>
    <property type="match status" value="1"/>
</dbReference>
<dbReference type="Proteomes" id="UP000447833">
    <property type="component" value="Unassembled WGS sequence"/>
</dbReference>
<dbReference type="InterPro" id="IPR029026">
    <property type="entry name" value="tRNA_m1G_MTases_N"/>
</dbReference>
<dbReference type="InterPro" id="IPR001537">
    <property type="entry name" value="SpoU_MeTrfase"/>
</dbReference>
<dbReference type="EMBL" id="WMEY01000002">
    <property type="protein sequence ID" value="MYL62830.1"/>
    <property type="molecule type" value="Genomic_DNA"/>
</dbReference>
<dbReference type="RefSeq" id="WP_160919123.1">
    <property type="nucleotide sequence ID" value="NZ_WMEY01000002.1"/>
</dbReference>
<gene>
    <name evidence="5" type="ORF">GLW07_05595</name>
</gene>
<dbReference type="InterPro" id="IPR029064">
    <property type="entry name" value="Ribosomal_eL30-like_sf"/>
</dbReference>
<evidence type="ECO:0000256" key="1">
    <source>
        <dbReference type="ARBA" id="ARBA00007228"/>
    </source>
</evidence>
<dbReference type="GO" id="GO:0005737">
    <property type="term" value="C:cytoplasm"/>
    <property type="evidence" value="ECO:0007669"/>
    <property type="project" value="UniProtKB-ARBA"/>
</dbReference>
<sequence>MMIIESAKNQKVKDWKKLQTRKGREKAQSYLIEGPHIVEEAAKFEAPIIEVIVTEGNDVSIYPFKERPVVYTVTEKVMQELTDTETPQGIMAVCEMVDPHFPSAGRFLLLDAIQDPGNLGTMIRTADSAGYDGILLGHGTVDAYNSKVLRSTQGSIYHLPVKKADLVEEVQKLKELNMPIYATEVSGGTPYDDLKGRSQFAVILGNEANGVSEELQNLADENVYIPIYGKAESLNVAVAAGILMYGLLPS</sequence>
<evidence type="ECO:0000313" key="5">
    <source>
        <dbReference type="EMBL" id="MYL62830.1"/>
    </source>
</evidence>
<accession>A0A845EWB1</accession>
<dbReference type="InterPro" id="IPR013123">
    <property type="entry name" value="SpoU_subst-bd"/>
</dbReference>
<dbReference type="PANTHER" id="PTHR43191:SF2">
    <property type="entry name" value="RRNA METHYLTRANSFERASE 3, MITOCHONDRIAL"/>
    <property type="match status" value="1"/>
</dbReference>
<dbReference type="InterPro" id="IPR029028">
    <property type="entry name" value="Alpha/beta_knot_MTases"/>
</dbReference>
<dbReference type="GO" id="GO:0006396">
    <property type="term" value="P:RNA processing"/>
    <property type="evidence" value="ECO:0007669"/>
    <property type="project" value="InterPro"/>
</dbReference>